<gene>
    <name evidence="1" type="ORF">BLNAU_23956</name>
</gene>
<protein>
    <submittedName>
        <fullName evidence="1">Uncharacterized protein</fullName>
    </submittedName>
</protein>
<dbReference type="EMBL" id="JARBJD010000544">
    <property type="protein sequence ID" value="KAK2941134.1"/>
    <property type="molecule type" value="Genomic_DNA"/>
</dbReference>
<evidence type="ECO:0000313" key="1">
    <source>
        <dbReference type="EMBL" id="KAK2941134.1"/>
    </source>
</evidence>
<comment type="caution">
    <text evidence="1">The sequence shown here is derived from an EMBL/GenBank/DDBJ whole genome shotgun (WGS) entry which is preliminary data.</text>
</comment>
<proteinExistence type="predicted"/>
<reference evidence="1 2" key="1">
    <citation type="journal article" date="2022" name="bioRxiv">
        <title>Genomics of Preaxostyla Flagellates Illuminates Evolutionary Transitions and the Path Towards Mitochondrial Loss.</title>
        <authorList>
            <person name="Novak L.V.F."/>
            <person name="Treitli S.C."/>
            <person name="Pyrih J."/>
            <person name="Halakuc P."/>
            <person name="Pipaliya S.V."/>
            <person name="Vacek V."/>
            <person name="Brzon O."/>
            <person name="Soukal P."/>
            <person name="Eme L."/>
            <person name="Dacks J.B."/>
            <person name="Karnkowska A."/>
            <person name="Elias M."/>
            <person name="Hampl V."/>
        </authorList>
    </citation>
    <scope>NUCLEOTIDE SEQUENCE [LARGE SCALE GENOMIC DNA]</scope>
    <source>
        <strain evidence="1">NAU3</strain>
        <tissue evidence="1">Gut</tissue>
    </source>
</reference>
<evidence type="ECO:0000313" key="2">
    <source>
        <dbReference type="Proteomes" id="UP001281761"/>
    </source>
</evidence>
<accession>A0ABQ9WNR1</accession>
<organism evidence="1 2">
    <name type="scientific">Blattamonas nauphoetae</name>
    <dbReference type="NCBI Taxonomy" id="2049346"/>
    <lineage>
        <taxon>Eukaryota</taxon>
        <taxon>Metamonada</taxon>
        <taxon>Preaxostyla</taxon>
        <taxon>Oxymonadida</taxon>
        <taxon>Blattamonas</taxon>
    </lineage>
</organism>
<name>A0ABQ9WNR1_9EUKA</name>
<sequence>MQGILEEDSHPARRIRISYTINHLGQFQIQVLSIPALTPVQRKIEVLSNVTFKELKEEIHKAINTIPREERFELVKTTLSRNDWDKYGLDNENCFIVFPIYPPRYGNTESLLKEEQDWINEVQVHGCRCDETTPVNNFLVNWPKEGGRICPLNVIYTPFEREKASITARTRKTSKPFNKTNIDILNYVQRTRQRIVDVPIIDNGGETSPVYVRDVWVDYADGIIRRFILSEGAVCIDPPVPRAYPQPRPQDLFDMITDATNENCFIVFPIYPPRYGNTERSLRHDYGRNERELLHRILEEDSHPARRIRISYTINHLGQAKLKSPGQTPVQRKIEVLSNVTFKELKEEIHKAINTIPREERFELVKTTLSRNDWDKYGLDNENCFIVFPIYPPRYGNTERSLRHDYGRNERELLHRILEEDSHPARRIRISYTINHLGQFQIQVLSIPALTPVQRKIEVLSNVTFKELKEEIHKAINTIPREERFELVKTTLSRNDWDKYGLDNENCFIVFPIYPPRYGNTESLLKEEQDWINEVQVHGCRCDETTPVNNFLVNWPKEGGRICPLNVIYTPFEREKASITARTRKTSKPFNKTNIDILNYVQRTRQRIVDVPIIDNGGETSPVYVRDVWVDYADGIIRRFILSEGAVCIDPPVPRAYPQPRPQDLFDMITDATNENCFIVFPIYPPRYEEIDKLPSS</sequence>
<keyword evidence="2" id="KW-1185">Reference proteome</keyword>
<dbReference type="Proteomes" id="UP001281761">
    <property type="component" value="Unassembled WGS sequence"/>
</dbReference>